<dbReference type="AlphaFoldDB" id="A0A1A3KQS9"/>
<name>A0A1A3KQS9_MYCAS</name>
<protein>
    <submittedName>
        <fullName evidence="1">Uncharacterized protein</fullName>
    </submittedName>
</protein>
<gene>
    <name evidence="1" type="ORF">A5640_09330</name>
</gene>
<evidence type="ECO:0000313" key="1">
    <source>
        <dbReference type="EMBL" id="OBJ86789.1"/>
    </source>
</evidence>
<dbReference type="EMBL" id="LZLM01000057">
    <property type="protein sequence ID" value="OBJ86789.1"/>
    <property type="molecule type" value="Genomic_DNA"/>
</dbReference>
<sequence length="162" mass="17204">MAVLLRRLLGIGKLPADVRAAVETESILHLAEFVPVTFRFAGKVPGKASMGNVRSYVGALVITPQRVVGTLSTMPRVAGRAIDLRWDAADDGPVRGEFSAHGLLLEVDVGQVDPAFSGGLSLNYKTTLPEPVLTTLPRRSVAFSVPPEWVLRAVGVPAARPA</sequence>
<comment type="caution">
    <text evidence="1">The sequence shown here is derived from an EMBL/GenBank/DDBJ whole genome shotgun (WGS) entry which is preliminary data.</text>
</comment>
<organism evidence="1 2">
    <name type="scientific">Mycobacterium asiaticum</name>
    <dbReference type="NCBI Taxonomy" id="1790"/>
    <lineage>
        <taxon>Bacteria</taxon>
        <taxon>Bacillati</taxon>
        <taxon>Actinomycetota</taxon>
        <taxon>Actinomycetes</taxon>
        <taxon>Mycobacteriales</taxon>
        <taxon>Mycobacteriaceae</taxon>
        <taxon>Mycobacterium</taxon>
    </lineage>
</organism>
<dbReference type="Proteomes" id="UP000093925">
    <property type="component" value="Unassembled WGS sequence"/>
</dbReference>
<evidence type="ECO:0000313" key="2">
    <source>
        <dbReference type="Proteomes" id="UP000093925"/>
    </source>
</evidence>
<accession>A0A1A3KQS9</accession>
<dbReference type="RefSeq" id="WP_065139570.1">
    <property type="nucleotide sequence ID" value="NZ_LZKS01000005.1"/>
</dbReference>
<reference evidence="1 2" key="1">
    <citation type="submission" date="2016-06" db="EMBL/GenBank/DDBJ databases">
        <authorList>
            <person name="Kjaerup R.B."/>
            <person name="Dalgaard T.S."/>
            <person name="Juul-Madsen H.R."/>
        </authorList>
    </citation>
    <scope>NUCLEOTIDE SEQUENCE [LARGE SCALE GENOMIC DNA]</scope>
    <source>
        <strain evidence="1 2">1276495.2</strain>
    </source>
</reference>
<proteinExistence type="predicted"/>
<dbReference type="OrthoDB" id="4742419at2"/>